<proteinExistence type="predicted"/>
<dbReference type="SMART" id="SM00354">
    <property type="entry name" value="HTH_LACI"/>
    <property type="match status" value="1"/>
</dbReference>
<dbReference type="Pfam" id="PF00356">
    <property type="entry name" value="LacI"/>
    <property type="match status" value="1"/>
</dbReference>
<evidence type="ECO:0000256" key="2">
    <source>
        <dbReference type="ARBA" id="ARBA00023125"/>
    </source>
</evidence>
<dbReference type="PANTHER" id="PTHR30146:SF109">
    <property type="entry name" value="HTH-TYPE TRANSCRIPTIONAL REGULATOR GALS"/>
    <property type="match status" value="1"/>
</dbReference>
<protein>
    <submittedName>
        <fullName evidence="5">LacI family transcriptional regulator</fullName>
    </submittedName>
</protein>
<dbReference type="OrthoDB" id="3510266at2"/>
<dbReference type="GO" id="GO:0000976">
    <property type="term" value="F:transcription cis-regulatory region binding"/>
    <property type="evidence" value="ECO:0007669"/>
    <property type="project" value="TreeGrafter"/>
</dbReference>
<dbReference type="Gene3D" id="3.40.50.2300">
    <property type="match status" value="2"/>
</dbReference>
<evidence type="ECO:0000313" key="5">
    <source>
        <dbReference type="EMBL" id="PJM78598.1"/>
    </source>
</evidence>
<dbReference type="InterPro" id="IPR000843">
    <property type="entry name" value="HTH_LacI"/>
</dbReference>
<evidence type="ECO:0000256" key="1">
    <source>
        <dbReference type="ARBA" id="ARBA00023015"/>
    </source>
</evidence>
<accession>A0A2M9HP47</accession>
<organism evidence="5 6">
    <name type="scientific">Bifidobacterium scaligerum</name>
    <dbReference type="NCBI Taxonomy" id="2052656"/>
    <lineage>
        <taxon>Bacteria</taxon>
        <taxon>Bacillati</taxon>
        <taxon>Actinomycetota</taxon>
        <taxon>Actinomycetes</taxon>
        <taxon>Bifidobacteriales</taxon>
        <taxon>Bifidobacteriaceae</taxon>
        <taxon>Bifidobacterium</taxon>
    </lineage>
</organism>
<dbReference type="EMBL" id="PGLQ01000006">
    <property type="protein sequence ID" value="PJM78598.1"/>
    <property type="molecule type" value="Genomic_DNA"/>
</dbReference>
<dbReference type="Gene3D" id="1.10.260.40">
    <property type="entry name" value="lambda repressor-like DNA-binding domains"/>
    <property type="match status" value="1"/>
</dbReference>
<dbReference type="SUPFAM" id="SSF53822">
    <property type="entry name" value="Periplasmic binding protein-like I"/>
    <property type="match status" value="1"/>
</dbReference>
<sequence>MKRATIADVAKLAGVSTFTVSRALHGRERVAESTRQRVVEAAKALNYTTSKSAAALANGRTQRIALLISESLSSSFNGHIQDGLYDVLRPANYDLLVYRAGGDTERADFFQHLPADRNADALIVSFSVTDEEQRTVTSMGMPIVTVNALNNKFTQGSVSIDDIKAEGEAVRYLHALGHKRFCFVDKQEHLWGVDHRILGYRQAIDELGLEDCGTLTIDNNPYRPARRAVAQLLAMPQRPTAICGWSDQYAEAMLVELFRCGIRVPDEISVIGFDAFEPYRMLGLSSVEQPARRIGQIAAEKALALINEEKLDEPHTVVPTTILPGETTGPCPEDSDA</sequence>
<dbReference type="AlphaFoldDB" id="A0A2M9HP47"/>
<dbReference type="PANTHER" id="PTHR30146">
    <property type="entry name" value="LACI-RELATED TRANSCRIPTIONAL REPRESSOR"/>
    <property type="match status" value="1"/>
</dbReference>
<dbReference type="GO" id="GO:0003700">
    <property type="term" value="F:DNA-binding transcription factor activity"/>
    <property type="evidence" value="ECO:0007669"/>
    <property type="project" value="TreeGrafter"/>
</dbReference>
<keyword evidence="1" id="KW-0805">Transcription regulation</keyword>
<dbReference type="SUPFAM" id="SSF47413">
    <property type="entry name" value="lambda repressor-like DNA-binding domains"/>
    <property type="match status" value="1"/>
</dbReference>
<evidence type="ECO:0000256" key="3">
    <source>
        <dbReference type="ARBA" id="ARBA00023163"/>
    </source>
</evidence>
<dbReference type="InterPro" id="IPR028082">
    <property type="entry name" value="Peripla_BP_I"/>
</dbReference>
<dbReference type="Proteomes" id="UP000228755">
    <property type="component" value="Unassembled WGS sequence"/>
</dbReference>
<dbReference type="InterPro" id="IPR010982">
    <property type="entry name" value="Lambda_DNA-bd_dom_sf"/>
</dbReference>
<evidence type="ECO:0000313" key="6">
    <source>
        <dbReference type="Proteomes" id="UP000228755"/>
    </source>
</evidence>
<dbReference type="Pfam" id="PF13377">
    <property type="entry name" value="Peripla_BP_3"/>
    <property type="match status" value="1"/>
</dbReference>
<keyword evidence="6" id="KW-1185">Reference proteome</keyword>
<dbReference type="CDD" id="cd06267">
    <property type="entry name" value="PBP1_LacI_sugar_binding-like"/>
    <property type="match status" value="1"/>
</dbReference>
<gene>
    <name evidence="5" type="ORF">CUU80_08355</name>
</gene>
<comment type="caution">
    <text evidence="5">The sequence shown here is derived from an EMBL/GenBank/DDBJ whole genome shotgun (WGS) entry which is preliminary data.</text>
</comment>
<dbReference type="InterPro" id="IPR046335">
    <property type="entry name" value="LacI/GalR-like_sensor"/>
</dbReference>
<dbReference type="PROSITE" id="PS00356">
    <property type="entry name" value="HTH_LACI_1"/>
    <property type="match status" value="1"/>
</dbReference>
<dbReference type="CDD" id="cd01392">
    <property type="entry name" value="HTH_LacI"/>
    <property type="match status" value="1"/>
</dbReference>
<evidence type="ECO:0000259" key="4">
    <source>
        <dbReference type="PROSITE" id="PS50932"/>
    </source>
</evidence>
<keyword evidence="3" id="KW-0804">Transcription</keyword>
<feature type="domain" description="HTH lacI-type" evidence="4">
    <location>
        <begin position="4"/>
        <end position="58"/>
    </location>
</feature>
<dbReference type="RefSeq" id="WP_100496860.1">
    <property type="nucleotide sequence ID" value="NZ_PGLQ01000006.1"/>
</dbReference>
<reference evidence="5 6" key="1">
    <citation type="submission" date="2017-11" db="EMBL/GenBank/DDBJ databases">
        <title>Draft genome sequences of strains TRE 1, TRE D, TRE H and TRI 7, isolated from tamarins, belonging to four potential novel Bifidobacterium species.</title>
        <authorList>
            <person name="Mattarelli P."/>
            <person name="Modesto M."/>
            <person name="Bonetti A."/>
            <person name="Puglisi E."/>
            <person name="Morelli L."/>
        </authorList>
    </citation>
    <scope>NUCLEOTIDE SEQUENCE [LARGE SCALE GENOMIC DNA]</scope>
    <source>
        <strain evidence="6">TRED</strain>
    </source>
</reference>
<keyword evidence="2" id="KW-0238">DNA-binding</keyword>
<dbReference type="PROSITE" id="PS50932">
    <property type="entry name" value="HTH_LACI_2"/>
    <property type="match status" value="1"/>
</dbReference>
<name>A0A2M9HP47_9BIFI</name>